<dbReference type="InterPro" id="IPR011322">
    <property type="entry name" value="N-reg_PII-like_a/b"/>
</dbReference>
<reference evidence="2 3" key="2">
    <citation type="journal article" date="2011" name="J. Bacteriol.">
        <title>Complete Genome Sequence of the Haloalkaliphilic, Hydrogen Producing Halanaerobium hydrogenoformans.</title>
        <authorList>
            <person name="Brown S.D."/>
            <person name="Begemann M.B."/>
            <person name="Mormile M.R."/>
            <person name="Wall J.D."/>
            <person name="Han C.S."/>
            <person name="Goodwin L.A."/>
            <person name="Pitluck S."/>
            <person name="Land M.L."/>
            <person name="Hauser L.J."/>
            <person name="Elias D.A."/>
        </authorList>
    </citation>
    <scope>NUCLEOTIDE SEQUENCE [LARGE SCALE GENOMIC DNA]</scope>
    <source>
        <strain evidence="3">sapolanicus</strain>
    </source>
</reference>
<dbReference type="SUPFAM" id="SSF54913">
    <property type="entry name" value="GlnB-like"/>
    <property type="match status" value="1"/>
</dbReference>
<reference evidence="2 3" key="1">
    <citation type="submission" date="2010-11" db="EMBL/GenBank/DDBJ databases">
        <title>Complete sequence of Halanaerobium sp. sapolanicus.</title>
        <authorList>
            <consortium name="US DOE Joint Genome Institute"/>
            <person name="Lucas S."/>
            <person name="Copeland A."/>
            <person name="Lapidus A."/>
            <person name="Cheng J.-F."/>
            <person name="Bruce D."/>
            <person name="Goodwin L."/>
            <person name="Pitluck S."/>
            <person name="Davenport K."/>
            <person name="Detter J.C."/>
            <person name="Han C."/>
            <person name="Tapia R."/>
            <person name="Land M."/>
            <person name="Hauser L."/>
            <person name="Jeffries C."/>
            <person name="Kyrpides N."/>
            <person name="Ivanova N."/>
            <person name="Mikhailova N."/>
            <person name="Begemann M.B."/>
            <person name="Mormile M.R."/>
            <person name="Wall J.D."/>
            <person name="Elias D.A."/>
            <person name="Woyke T."/>
        </authorList>
    </citation>
    <scope>NUCLEOTIDE SEQUENCE [LARGE SCALE GENOMIC DNA]</scope>
    <source>
        <strain evidence="3">sapolanicus</strain>
    </source>
</reference>
<dbReference type="InterPro" id="IPR015867">
    <property type="entry name" value="N-reg_PII/ATP_PRibTrfase_C"/>
</dbReference>
<dbReference type="RefSeq" id="WP_013404734.1">
    <property type="nucleotide sequence ID" value="NC_014654.1"/>
</dbReference>
<dbReference type="eggNOG" id="COG0347">
    <property type="taxonomic scope" value="Bacteria"/>
</dbReference>
<comment type="similarity">
    <text evidence="1">Belongs to the P(II) protein family.</text>
</comment>
<dbReference type="PROSITE" id="PS00638">
    <property type="entry name" value="PII_GLNB_CTER"/>
    <property type="match status" value="1"/>
</dbReference>
<dbReference type="PANTHER" id="PTHR30115:SF11">
    <property type="entry name" value="NITROGEN REGULATORY PROTEIN P-II HOMOLOG"/>
    <property type="match status" value="1"/>
</dbReference>
<evidence type="ECO:0000256" key="1">
    <source>
        <dbReference type="RuleBase" id="RU003936"/>
    </source>
</evidence>
<dbReference type="PANTHER" id="PTHR30115">
    <property type="entry name" value="NITROGEN REGULATORY PROTEIN P-II"/>
    <property type="match status" value="1"/>
</dbReference>
<dbReference type="KEGG" id="has:Halsa_0138"/>
<dbReference type="HOGENOM" id="CLU_082268_0_0_9"/>
<dbReference type="InterPro" id="IPR017918">
    <property type="entry name" value="N-reg_PII_CS"/>
</dbReference>
<keyword evidence="3" id="KW-1185">Reference proteome</keyword>
<sequence>MKKIEAYIRPEKLNDLIDILESLGLKELSLSEIKNYNFKQIDPRTDYFDIDKLKRKIKVELIINYNEVDKFVDAIKKAANTGNFGDGKIFVYDIENAVRIRTGEEGVKAL</sequence>
<evidence type="ECO:0000313" key="3">
    <source>
        <dbReference type="Proteomes" id="UP000007434"/>
    </source>
</evidence>
<dbReference type="InterPro" id="IPR002187">
    <property type="entry name" value="N-reg_PII"/>
</dbReference>
<proteinExistence type="inferred from homology"/>
<dbReference type="Gene3D" id="3.30.70.120">
    <property type="match status" value="1"/>
</dbReference>
<dbReference type="GO" id="GO:0006808">
    <property type="term" value="P:regulation of nitrogen utilization"/>
    <property type="evidence" value="ECO:0007669"/>
    <property type="project" value="InterPro"/>
</dbReference>
<dbReference type="SMART" id="SM00938">
    <property type="entry name" value="P-II"/>
    <property type="match status" value="1"/>
</dbReference>
<dbReference type="GO" id="GO:0030234">
    <property type="term" value="F:enzyme regulator activity"/>
    <property type="evidence" value="ECO:0007669"/>
    <property type="project" value="InterPro"/>
</dbReference>
<dbReference type="GO" id="GO:0005829">
    <property type="term" value="C:cytosol"/>
    <property type="evidence" value="ECO:0007669"/>
    <property type="project" value="TreeGrafter"/>
</dbReference>
<dbReference type="Pfam" id="PF00543">
    <property type="entry name" value="P-II"/>
    <property type="match status" value="1"/>
</dbReference>
<gene>
    <name evidence="2" type="ordered locus">Halsa_0138</name>
</gene>
<accession>E4RNG0</accession>
<evidence type="ECO:0000313" key="2">
    <source>
        <dbReference type="EMBL" id="ADQ13628.1"/>
    </source>
</evidence>
<dbReference type="OrthoDB" id="9802729at2"/>
<organism evidence="2 3">
    <name type="scientific">Halanaerobium hydrogeniformans</name>
    <name type="common">Halanaerobium sp. (strain sapolanicus)</name>
    <dbReference type="NCBI Taxonomy" id="656519"/>
    <lineage>
        <taxon>Bacteria</taxon>
        <taxon>Bacillati</taxon>
        <taxon>Bacillota</taxon>
        <taxon>Clostridia</taxon>
        <taxon>Halanaerobiales</taxon>
        <taxon>Halanaerobiaceae</taxon>
        <taxon>Halanaerobium</taxon>
    </lineage>
</organism>
<dbReference type="Proteomes" id="UP000007434">
    <property type="component" value="Chromosome"/>
</dbReference>
<dbReference type="PROSITE" id="PS51343">
    <property type="entry name" value="PII_GLNB_DOM"/>
    <property type="match status" value="1"/>
</dbReference>
<dbReference type="PRINTS" id="PR00340">
    <property type="entry name" value="PIIGLNB"/>
</dbReference>
<dbReference type="STRING" id="656519.Halsa_0138"/>
<name>E4RNG0_HALHG</name>
<protein>
    <submittedName>
        <fullName evidence="2">Nitrogen regulatory protein P-II</fullName>
    </submittedName>
</protein>
<dbReference type="AlphaFoldDB" id="E4RNG0"/>
<dbReference type="GO" id="GO:0005524">
    <property type="term" value="F:ATP binding"/>
    <property type="evidence" value="ECO:0007669"/>
    <property type="project" value="TreeGrafter"/>
</dbReference>
<dbReference type="EMBL" id="CP002304">
    <property type="protein sequence ID" value="ADQ13628.1"/>
    <property type="molecule type" value="Genomic_DNA"/>
</dbReference>